<feature type="domain" description="Replication protein A 70 kDa DNA-binding subunit B/D first OB fold" evidence="12">
    <location>
        <begin position="170"/>
        <end position="269"/>
    </location>
</feature>
<dbReference type="AlphaFoldDB" id="A0A2P6TDI3"/>
<proteinExistence type="inferred from homology"/>
<evidence type="ECO:0000256" key="8">
    <source>
        <dbReference type="ARBA" id="ARBA00023172"/>
    </source>
</evidence>
<dbReference type="NCBIfam" id="TIGR00617">
    <property type="entry name" value="rpa1"/>
    <property type="match status" value="1"/>
</dbReference>
<evidence type="ECO:0000256" key="6">
    <source>
        <dbReference type="ARBA" id="ARBA00022833"/>
    </source>
</evidence>
<evidence type="ECO:0000256" key="1">
    <source>
        <dbReference type="ARBA" id="ARBA00004123"/>
    </source>
</evidence>
<sequence>MQPVIADITSKGQLEGSATLQVAGSLEHMPGGKIRCQLTDGKENIAGVFTTQCAKEFGAALQSRALVKIEEANLAMGSSAPVLIVAKAELLAEAGEAPAGEAAPPAEPEAMQAQPTTAAAAVKEEPAAKTPGAAIKSTPYTAATPANHPTPPSAGWAQKVGGSASKRPLQPISALNPYNNNWAVKAKVVNKGPKRSFSRGSVFSAEIVDEQGTAIEATFWREAADRAHELLEEGKVYVFGRGNVKPADKRYSRVRNDYALHFDTASELESCADDIDTSKMQAKMEFVPIDQLAAYVDKKMMVDVIGVVTEVKPLGSVKRKTDQVELSRRDITLVDQGLKTVVITLWGATAEGPGRELEEQADAAPVVAISSCRVSSYNGVSVSSLQRSAVLLNPDLPEAAALRQWWESTGCGAATSHVGEGLASAIKRTGSGAGGERETLEAFRAAAPASTEDKPRYATITATFSFINADQALYYMANPENNRKVVEQGPGQYYCEYDGATLSSMVRRYIFNAKVMDESGEAYVQVFNDQAEQLLGMKADELAEIRESDAKRFQDVLKSALWRDNALRLKAQAQEYNGETRQRYALQDIRSTDYAAECRRLLSLLGTMA</sequence>
<evidence type="ECO:0000259" key="14">
    <source>
        <dbReference type="Pfam" id="PF16900"/>
    </source>
</evidence>
<dbReference type="FunFam" id="2.40.50.140:FF:000090">
    <property type="entry name" value="Replication protein A subunit"/>
    <property type="match status" value="1"/>
</dbReference>
<dbReference type="InterPro" id="IPR013955">
    <property type="entry name" value="Rep_factor-A_C"/>
</dbReference>
<dbReference type="PANTHER" id="PTHR47165:SF4">
    <property type="entry name" value="OS03G0429900 PROTEIN"/>
    <property type="match status" value="1"/>
</dbReference>
<evidence type="ECO:0000259" key="13">
    <source>
        <dbReference type="Pfam" id="PF08646"/>
    </source>
</evidence>
<dbReference type="FunFam" id="2.40.50.140:FF:000064">
    <property type="entry name" value="Replication protein A subunit"/>
    <property type="match status" value="1"/>
</dbReference>
<dbReference type="InterPro" id="IPR004591">
    <property type="entry name" value="Rfa1"/>
</dbReference>
<dbReference type="CDD" id="cd04476">
    <property type="entry name" value="RPA1_DBD_C"/>
    <property type="match status" value="1"/>
</dbReference>
<feature type="compositionally biased region" description="Low complexity" evidence="11">
    <location>
        <begin position="138"/>
        <end position="147"/>
    </location>
</feature>
<keyword evidence="8" id="KW-0233">DNA recombination</keyword>
<dbReference type="Pfam" id="PF02721">
    <property type="entry name" value="DUF223"/>
    <property type="match status" value="1"/>
</dbReference>
<dbReference type="InterPro" id="IPR031657">
    <property type="entry name" value="REPA_OB_2"/>
</dbReference>
<dbReference type="InterPro" id="IPR047192">
    <property type="entry name" value="Euk_RPA1_DBD_C"/>
</dbReference>
<evidence type="ECO:0000313" key="16">
    <source>
        <dbReference type="Proteomes" id="UP000239899"/>
    </source>
</evidence>
<evidence type="ECO:0000256" key="3">
    <source>
        <dbReference type="ARBA" id="ARBA00022705"/>
    </source>
</evidence>
<evidence type="ECO:0000256" key="4">
    <source>
        <dbReference type="ARBA" id="ARBA00022723"/>
    </source>
</evidence>
<feature type="region of interest" description="Disordered" evidence="11">
    <location>
        <begin position="97"/>
        <end position="168"/>
    </location>
</feature>
<dbReference type="GO" id="GO:0003677">
    <property type="term" value="F:DNA binding"/>
    <property type="evidence" value="ECO:0007669"/>
    <property type="project" value="UniProtKB-KW"/>
</dbReference>
<feature type="compositionally biased region" description="Low complexity" evidence="11">
    <location>
        <begin position="97"/>
        <end position="121"/>
    </location>
</feature>
<dbReference type="CDD" id="cd04475">
    <property type="entry name" value="RPA1_DBD_B"/>
    <property type="match status" value="1"/>
</dbReference>
<organism evidence="15 16">
    <name type="scientific">Chlorella sorokiniana</name>
    <name type="common">Freshwater green alga</name>
    <dbReference type="NCBI Taxonomy" id="3076"/>
    <lineage>
        <taxon>Eukaryota</taxon>
        <taxon>Viridiplantae</taxon>
        <taxon>Chlorophyta</taxon>
        <taxon>core chlorophytes</taxon>
        <taxon>Trebouxiophyceae</taxon>
        <taxon>Chlorellales</taxon>
        <taxon>Chlorellaceae</taxon>
        <taxon>Chlorella clade</taxon>
        <taxon>Chlorella</taxon>
    </lineage>
</organism>
<dbReference type="GO" id="GO:0006281">
    <property type="term" value="P:DNA repair"/>
    <property type="evidence" value="ECO:0007669"/>
    <property type="project" value="InterPro"/>
</dbReference>
<dbReference type="Pfam" id="PF08646">
    <property type="entry name" value="Rep_fac-A_C"/>
    <property type="match status" value="1"/>
</dbReference>
<gene>
    <name evidence="15" type="ORF">C2E21_8828</name>
</gene>
<evidence type="ECO:0000256" key="2">
    <source>
        <dbReference type="ARBA" id="ARBA00005690"/>
    </source>
</evidence>
<dbReference type="CDD" id="cd04474">
    <property type="entry name" value="RPA1_DBD_A"/>
    <property type="match status" value="1"/>
</dbReference>
<comment type="similarity">
    <text evidence="2 10">Belongs to the replication factor A protein 1 family.</text>
</comment>
<keyword evidence="3 10" id="KW-0235">DNA replication</keyword>
<dbReference type="GO" id="GO:0005634">
    <property type="term" value="C:nucleus"/>
    <property type="evidence" value="ECO:0007669"/>
    <property type="project" value="UniProtKB-SubCell"/>
</dbReference>
<feature type="domain" description="Replication factor A C-terminal" evidence="13">
    <location>
        <begin position="457"/>
        <end position="601"/>
    </location>
</feature>
<keyword evidence="16" id="KW-1185">Reference proteome</keyword>
<evidence type="ECO:0000256" key="11">
    <source>
        <dbReference type="SAM" id="MobiDB-lite"/>
    </source>
</evidence>
<dbReference type="GO" id="GO:0006310">
    <property type="term" value="P:DNA recombination"/>
    <property type="evidence" value="ECO:0007669"/>
    <property type="project" value="UniProtKB-KW"/>
</dbReference>
<dbReference type="STRING" id="3076.A0A2P6TDI3"/>
<dbReference type="GO" id="GO:0006260">
    <property type="term" value="P:DNA replication"/>
    <property type="evidence" value="ECO:0007669"/>
    <property type="project" value="UniProtKB-KW"/>
</dbReference>
<accession>A0A2P6TDI3</accession>
<dbReference type="EMBL" id="LHPG02000022">
    <property type="protein sequence ID" value="PRW20700.1"/>
    <property type="molecule type" value="Genomic_DNA"/>
</dbReference>
<keyword evidence="4 10" id="KW-0479">Metal-binding</keyword>
<dbReference type="Proteomes" id="UP000239899">
    <property type="component" value="Unassembled WGS sequence"/>
</dbReference>
<dbReference type="SUPFAM" id="SSF50249">
    <property type="entry name" value="Nucleic acid-binding proteins"/>
    <property type="match status" value="3"/>
</dbReference>
<dbReference type="InterPro" id="IPR003871">
    <property type="entry name" value="RFA1B/D_OB_1st"/>
</dbReference>
<protein>
    <recommendedName>
        <fullName evidence="10">Replication protein A subunit</fullName>
    </recommendedName>
</protein>
<evidence type="ECO:0000256" key="10">
    <source>
        <dbReference type="RuleBase" id="RU364130"/>
    </source>
</evidence>
<dbReference type="PANTHER" id="PTHR47165">
    <property type="entry name" value="OS03G0429900 PROTEIN"/>
    <property type="match status" value="1"/>
</dbReference>
<dbReference type="FunFam" id="2.40.50.140:FF:000041">
    <property type="entry name" value="Replication protein A subunit"/>
    <property type="match status" value="1"/>
</dbReference>
<dbReference type="Gene3D" id="2.40.50.140">
    <property type="entry name" value="Nucleic acid-binding proteins"/>
    <property type="match status" value="3"/>
</dbReference>
<reference evidence="15 16" key="1">
    <citation type="journal article" date="2018" name="Plant J.">
        <title>Genome sequences of Chlorella sorokiniana UTEX 1602 and Micractinium conductrix SAG 241.80: implications to maltose excretion by a green alga.</title>
        <authorList>
            <person name="Arriola M.B."/>
            <person name="Velmurugan N."/>
            <person name="Zhang Y."/>
            <person name="Plunkett M.H."/>
            <person name="Hondzo H."/>
            <person name="Barney B.M."/>
        </authorList>
    </citation>
    <scope>NUCLEOTIDE SEQUENCE [LARGE SCALE GENOMIC DNA]</scope>
    <source>
        <strain evidence="16">UTEX 1602</strain>
    </source>
</reference>
<comment type="subcellular location">
    <subcellularLocation>
        <location evidence="1 10">Nucleus</location>
    </subcellularLocation>
</comment>
<dbReference type="OrthoDB" id="1751331at2759"/>
<evidence type="ECO:0000256" key="5">
    <source>
        <dbReference type="ARBA" id="ARBA00022771"/>
    </source>
</evidence>
<dbReference type="Pfam" id="PF16900">
    <property type="entry name" value="REPA_OB_2"/>
    <property type="match status" value="1"/>
</dbReference>
<dbReference type="GO" id="GO:0008270">
    <property type="term" value="F:zinc ion binding"/>
    <property type="evidence" value="ECO:0007669"/>
    <property type="project" value="UniProtKB-KW"/>
</dbReference>
<comment type="subunit">
    <text evidence="10">Heterotrimer of RPA1, RPA2 and RPA3 (canonical replication protein A complex).</text>
</comment>
<keyword evidence="6 10" id="KW-0862">Zinc</keyword>
<comment type="function">
    <text evidence="10">Component of the replication protein A complex (RPA) required for DNA recombination, repair and replication. The activity of RPA is mediated by single-stranded DNA binding and protein interactions. Probably involved in repair of double-strand DNA breaks (DSBs) induced by genotoxic stresses.</text>
</comment>
<feature type="domain" description="Replication protein A OB" evidence="14">
    <location>
        <begin position="295"/>
        <end position="391"/>
    </location>
</feature>
<evidence type="ECO:0000313" key="15">
    <source>
        <dbReference type="EMBL" id="PRW20700.1"/>
    </source>
</evidence>
<evidence type="ECO:0000259" key="12">
    <source>
        <dbReference type="Pfam" id="PF02721"/>
    </source>
</evidence>
<keyword evidence="5 10" id="KW-0863">Zinc-finger</keyword>
<keyword evidence="9 10" id="KW-0539">Nucleus</keyword>
<keyword evidence="7 10" id="KW-0238">DNA-binding</keyword>
<dbReference type="InterPro" id="IPR012340">
    <property type="entry name" value="NA-bd_OB-fold"/>
</dbReference>
<evidence type="ECO:0000256" key="7">
    <source>
        <dbReference type="ARBA" id="ARBA00023125"/>
    </source>
</evidence>
<name>A0A2P6TDI3_CHLSO</name>
<comment type="caution">
    <text evidence="15">The sequence shown here is derived from an EMBL/GenBank/DDBJ whole genome shotgun (WGS) entry which is preliminary data.</text>
</comment>
<evidence type="ECO:0000256" key="9">
    <source>
        <dbReference type="ARBA" id="ARBA00023242"/>
    </source>
</evidence>